<protein>
    <submittedName>
        <fullName evidence="2">Uncharacterized protein</fullName>
    </submittedName>
</protein>
<sequence>MKRRYKRHAKENQKHELSLLEGSTSLPKRPYVAETMAQTHRQDPRNRRRARERAEAKLAPRLHTSSETE</sequence>
<dbReference type="EMBL" id="JARK01001344">
    <property type="protein sequence ID" value="EYC28079.1"/>
    <property type="molecule type" value="Genomic_DNA"/>
</dbReference>
<evidence type="ECO:0000313" key="3">
    <source>
        <dbReference type="Proteomes" id="UP000024635"/>
    </source>
</evidence>
<name>A0A016VKH3_9BILA</name>
<gene>
    <name evidence="2" type="primary">Acey_s0008.g322</name>
    <name evidence="2" type="ORF">Y032_0008g322</name>
</gene>
<feature type="region of interest" description="Disordered" evidence="1">
    <location>
        <begin position="1"/>
        <end position="69"/>
    </location>
</feature>
<reference evidence="3" key="1">
    <citation type="journal article" date="2015" name="Nat. Genet.">
        <title>The genome and transcriptome of the zoonotic hookworm Ancylostoma ceylanicum identify infection-specific gene families.</title>
        <authorList>
            <person name="Schwarz E.M."/>
            <person name="Hu Y."/>
            <person name="Antoshechkin I."/>
            <person name="Miller M.M."/>
            <person name="Sternberg P.W."/>
            <person name="Aroian R.V."/>
        </authorList>
    </citation>
    <scope>NUCLEOTIDE SEQUENCE</scope>
    <source>
        <strain evidence="3">HY135</strain>
    </source>
</reference>
<evidence type="ECO:0000313" key="2">
    <source>
        <dbReference type="EMBL" id="EYC28079.1"/>
    </source>
</evidence>
<organism evidence="2 3">
    <name type="scientific">Ancylostoma ceylanicum</name>
    <dbReference type="NCBI Taxonomy" id="53326"/>
    <lineage>
        <taxon>Eukaryota</taxon>
        <taxon>Metazoa</taxon>
        <taxon>Ecdysozoa</taxon>
        <taxon>Nematoda</taxon>
        <taxon>Chromadorea</taxon>
        <taxon>Rhabditida</taxon>
        <taxon>Rhabditina</taxon>
        <taxon>Rhabditomorpha</taxon>
        <taxon>Strongyloidea</taxon>
        <taxon>Ancylostomatidae</taxon>
        <taxon>Ancylostomatinae</taxon>
        <taxon>Ancylostoma</taxon>
    </lineage>
</organism>
<dbReference type="AlphaFoldDB" id="A0A016VKH3"/>
<dbReference type="Proteomes" id="UP000024635">
    <property type="component" value="Unassembled WGS sequence"/>
</dbReference>
<comment type="caution">
    <text evidence="2">The sequence shown here is derived from an EMBL/GenBank/DDBJ whole genome shotgun (WGS) entry which is preliminary data.</text>
</comment>
<accession>A0A016VKH3</accession>
<feature type="compositionally biased region" description="Basic and acidic residues" evidence="1">
    <location>
        <begin position="52"/>
        <end position="69"/>
    </location>
</feature>
<keyword evidence="3" id="KW-1185">Reference proteome</keyword>
<proteinExistence type="predicted"/>
<evidence type="ECO:0000256" key="1">
    <source>
        <dbReference type="SAM" id="MobiDB-lite"/>
    </source>
</evidence>